<reference evidence="1 2" key="1">
    <citation type="journal article" date="2023" name="G3 (Bethesda)">
        <title>A chromosome-level genome assembly of Zasmidium syzygii isolated from banana leaves.</title>
        <authorList>
            <person name="van Westerhoven A.C."/>
            <person name="Mehrabi R."/>
            <person name="Talebi R."/>
            <person name="Steentjes M.B.F."/>
            <person name="Corcolon B."/>
            <person name="Chong P.A."/>
            <person name="Kema G.H.J."/>
            <person name="Seidl M.F."/>
        </authorList>
    </citation>
    <scope>NUCLEOTIDE SEQUENCE [LARGE SCALE GENOMIC DNA]</scope>
    <source>
        <strain evidence="1 2">P124</strain>
    </source>
</reference>
<dbReference type="Proteomes" id="UP001305779">
    <property type="component" value="Unassembled WGS sequence"/>
</dbReference>
<proteinExistence type="predicted"/>
<keyword evidence="2" id="KW-1185">Reference proteome</keyword>
<comment type="caution">
    <text evidence="1">The sequence shown here is derived from an EMBL/GenBank/DDBJ whole genome shotgun (WGS) entry which is preliminary data.</text>
</comment>
<evidence type="ECO:0000313" key="1">
    <source>
        <dbReference type="EMBL" id="KAK4504302.1"/>
    </source>
</evidence>
<evidence type="ECO:0000313" key="2">
    <source>
        <dbReference type="Proteomes" id="UP001305779"/>
    </source>
</evidence>
<gene>
    <name evidence="1" type="ORF">PRZ48_005218</name>
</gene>
<organism evidence="1 2">
    <name type="scientific">Zasmidium cellare</name>
    <name type="common">Wine cellar mold</name>
    <name type="synonym">Racodium cellare</name>
    <dbReference type="NCBI Taxonomy" id="395010"/>
    <lineage>
        <taxon>Eukaryota</taxon>
        <taxon>Fungi</taxon>
        <taxon>Dikarya</taxon>
        <taxon>Ascomycota</taxon>
        <taxon>Pezizomycotina</taxon>
        <taxon>Dothideomycetes</taxon>
        <taxon>Dothideomycetidae</taxon>
        <taxon>Mycosphaerellales</taxon>
        <taxon>Mycosphaerellaceae</taxon>
        <taxon>Zasmidium</taxon>
    </lineage>
</organism>
<name>A0ABR0ERT8_ZASCE</name>
<dbReference type="EMBL" id="JAXOVC010000003">
    <property type="protein sequence ID" value="KAK4504302.1"/>
    <property type="molecule type" value="Genomic_DNA"/>
</dbReference>
<accession>A0ABR0ERT8</accession>
<protein>
    <submittedName>
        <fullName evidence="1">Uncharacterized protein</fullName>
    </submittedName>
</protein>
<sequence>MVHVTEQHRALYQERHNWARQHEEDVAGVKDILERAAAGVTVALAIPEDARLMLVLREAEKMAEANDKHDWAAAIALLHKHSRGRVRRFNVREGIARRRVLVMAILRKNASWRKLLDDSVIWALRSAVWARDLSIGQP</sequence>